<evidence type="ECO:0000313" key="5">
    <source>
        <dbReference type="EMBL" id="KAK0753087.1"/>
    </source>
</evidence>
<dbReference type="Pfam" id="PF04909">
    <property type="entry name" value="Amidohydro_2"/>
    <property type="match status" value="1"/>
</dbReference>
<proteinExistence type="inferred from homology"/>
<reference evidence="5" key="1">
    <citation type="submission" date="2023-06" db="EMBL/GenBank/DDBJ databases">
        <title>Genome-scale phylogeny and comparative genomics of the fungal order Sordariales.</title>
        <authorList>
            <consortium name="Lawrence Berkeley National Laboratory"/>
            <person name="Hensen N."/>
            <person name="Bonometti L."/>
            <person name="Westerberg I."/>
            <person name="Brannstrom I.O."/>
            <person name="Guillou S."/>
            <person name="Cros-Aarteil S."/>
            <person name="Calhoun S."/>
            <person name="Haridas S."/>
            <person name="Kuo A."/>
            <person name="Mondo S."/>
            <person name="Pangilinan J."/>
            <person name="Riley R."/>
            <person name="LaButti K."/>
            <person name="Andreopoulos B."/>
            <person name="Lipzen A."/>
            <person name="Chen C."/>
            <person name="Yanf M."/>
            <person name="Daum C."/>
            <person name="Ng V."/>
            <person name="Clum A."/>
            <person name="Steindorff A."/>
            <person name="Ohm R."/>
            <person name="Martin F."/>
            <person name="Silar P."/>
            <person name="Natvig D."/>
            <person name="Lalanne C."/>
            <person name="Gautier V."/>
            <person name="Ament-velasquez S.L."/>
            <person name="Kruys A."/>
            <person name="Hutchinson M.I."/>
            <person name="Powell A.J."/>
            <person name="Barry K."/>
            <person name="Miller A.N."/>
            <person name="Grigoriev I.V."/>
            <person name="Debuchy R."/>
            <person name="Gladieux P."/>
            <person name="Thoren M.H."/>
            <person name="Johannesson H."/>
        </authorList>
    </citation>
    <scope>NUCLEOTIDE SEQUENCE</scope>
    <source>
        <strain evidence="5">SMH3187-1</strain>
    </source>
</reference>
<evidence type="ECO:0000256" key="3">
    <source>
        <dbReference type="RuleBase" id="RU366045"/>
    </source>
</evidence>
<accession>A0AA40F8B6</accession>
<dbReference type="PANTHER" id="PTHR21240">
    <property type="entry name" value="2-AMINO-3-CARBOXYLMUCONATE-6-SEMIALDEHYDE DECARBOXYLASE"/>
    <property type="match status" value="1"/>
</dbReference>
<dbReference type="SUPFAM" id="SSF51556">
    <property type="entry name" value="Metallo-dependent hydrolases"/>
    <property type="match status" value="1"/>
</dbReference>
<evidence type="ECO:0000313" key="6">
    <source>
        <dbReference type="Proteomes" id="UP001172155"/>
    </source>
</evidence>
<dbReference type="GO" id="GO:0019748">
    <property type="term" value="P:secondary metabolic process"/>
    <property type="evidence" value="ECO:0007669"/>
    <property type="project" value="TreeGrafter"/>
</dbReference>
<dbReference type="Proteomes" id="UP001172155">
    <property type="component" value="Unassembled WGS sequence"/>
</dbReference>
<dbReference type="GO" id="GO:0016787">
    <property type="term" value="F:hydrolase activity"/>
    <property type="evidence" value="ECO:0007669"/>
    <property type="project" value="InterPro"/>
</dbReference>
<protein>
    <recommendedName>
        <fullName evidence="4">Amidohydrolase-related domain-containing protein</fullName>
    </recommendedName>
</protein>
<dbReference type="InterPro" id="IPR032466">
    <property type="entry name" value="Metal_Hydrolase"/>
</dbReference>
<dbReference type="InterPro" id="IPR006680">
    <property type="entry name" value="Amidohydro-rel"/>
</dbReference>
<keyword evidence="2 3" id="KW-0456">Lyase</keyword>
<gene>
    <name evidence="5" type="ORF">B0T18DRAFT_6409</name>
</gene>
<evidence type="ECO:0000259" key="4">
    <source>
        <dbReference type="Pfam" id="PF04909"/>
    </source>
</evidence>
<dbReference type="GO" id="GO:0005829">
    <property type="term" value="C:cytosol"/>
    <property type="evidence" value="ECO:0007669"/>
    <property type="project" value="TreeGrafter"/>
</dbReference>
<evidence type="ECO:0000256" key="2">
    <source>
        <dbReference type="ARBA" id="ARBA00023239"/>
    </source>
</evidence>
<comment type="caution">
    <text evidence="5">The sequence shown here is derived from an EMBL/GenBank/DDBJ whole genome shotgun (WGS) entry which is preliminary data.</text>
</comment>
<name>A0AA40F8B6_9PEZI</name>
<comment type="similarity">
    <text evidence="3">Belongs to the metallo-dependent hydrolases superfamily.</text>
</comment>
<keyword evidence="1 3" id="KW-0210">Decarboxylase</keyword>
<organism evidence="5 6">
    <name type="scientific">Schizothecium vesticola</name>
    <dbReference type="NCBI Taxonomy" id="314040"/>
    <lineage>
        <taxon>Eukaryota</taxon>
        <taxon>Fungi</taxon>
        <taxon>Dikarya</taxon>
        <taxon>Ascomycota</taxon>
        <taxon>Pezizomycotina</taxon>
        <taxon>Sordariomycetes</taxon>
        <taxon>Sordariomycetidae</taxon>
        <taxon>Sordariales</taxon>
        <taxon>Schizotheciaceae</taxon>
        <taxon>Schizothecium</taxon>
    </lineage>
</organism>
<feature type="domain" description="Amidohydrolase-related" evidence="4">
    <location>
        <begin position="102"/>
        <end position="378"/>
    </location>
</feature>
<dbReference type="AlphaFoldDB" id="A0AA40F8B6"/>
<dbReference type="EMBL" id="JAUKUD010000001">
    <property type="protein sequence ID" value="KAK0753087.1"/>
    <property type="molecule type" value="Genomic_DNA"/>
</dbReference>
<dbReference type="Gene3D" id="3.20.20.140">
    <property type="entry name" value="Metal-dependent hydrolases"/>
    <property type="match status" value="1"/>
</dbReference>
<evidence type="ECO:0000256" key="1">
    <source>
        <dbReference type="ARBA" id="ARBA00022793"/>
    </source>
</evidence>
<dbReference type="InterPro" id="IPR032465">
    <property type="entry name" value="ACMSD"/>
</dbReference>
<dbReference type="GO" id="GO:0016831">
    <property type="term" value="F:carboxy-lyase activity"/>
    <property type="evidence" value="ECO:0007669"/>
    <property type="project" value="UniProtKB-KW"/>
</dbReference>
<sequence>MPPPIVDVHTHMYPQEYIDLLTSRTTLPLIRTFPSSPLPRLILLESELPLLAAATANPHHTPLPGRPLSPHFTSLPAKLAFMARHSITTSLLSLANPWLDFLPASTAPSIAHTINTSFSASCAAHPGKLYFLAALPLTAPLPDILTSITHAASLPHCRGVILGTSGLAGGAGLDDPAILPVFQALAAAGLIAFLHPHYGLPDSVFGPRAAAGEYGHVMPLALGFPVETTVAVTRMFMAGVFDAVPGLRVLLAHGGARRRFWRDGWRVVGGMMAFWWRGGGEGEGRLGRCCGGRFTWMLWFDGSTAVKAAVDLVGADRIMFGTDHPFFPPVGEGADTDGVWESVAGNVRGVKEAFGETEEGEEGARAVMGGNAIKVFRLVGE</sequence>
<keyword evidence="6" id="KW-1185">Reference proteome</keyword>
<dbReference type="PANTHER" id="PTHR21240:SF28">
    <property type="entry name" value="ISO-OROTATE DECARBOXYLASE (EUROFUNG)"/>
    <property type="match status" value="1"/>
</dbReference>